<sequence length="422" mass="47592">MSYGCHCETRSADEDNKINCDSKQVAQIDEPHEETDNSNMATLKCEQDDSEGCLNSISPSEHTYSTVSKQIIEGHKKHSRKTPLIPRQMGISPLILSEPIQSRLEKLMLEGDLLEVTLDETYHIWTILQNTKFGERLSDFEEEVTDPYTNQQRKRKIREKYQTRNKALKTRTIIKRFEEYQIQKFLEIDNVKSHEQYQISEKEVALRISHSSLNSSDRMKPRLGYWAVMIDFLQEPSLSNGSSTNEKTNIDGNVNNMNENSTSNHLSYDPGIVEIKEENNSIKGYSDDDFYVHHNFDDGTLAGGNTSTWVGVGSTDIDICIKANGGVDVDASGGRETRDWPSGGGEPPDHILFPPSDSHALHMAPITRKLLLLLPKLADLDIPHQEGPSVAPCSLITGCKLYELYAILSRMATQHSYFQGNV</sequence>
<evidence type="ECO:0000313" key="1">
    <source>
        <dbReference type="EMBL" id="CAD7428456.1"/>
    </source>
</evidence>
<accession>A0A7R9HMM0</accession>
<dbReference type="AlphaFoldDB" id="A0A7R9HMM0"/>
<proteinExistence type="predicted"/>
<name>A0A7R9HMM0_9NEOP</name>
<dbReference type="EMBL" id="OB793741">
    <property type="protein sequence ID" value="CAD7428456.1"/>
    <property type="molecule type" value="Genomic_DNA"/>
</dbReference>
<gene>
    <name evidence="1" type="ORF">TMSB3V08_LOCUS5260</name>
</gene>
<organism evidence="1">
    <name type="scientific">Timema monikensis</name>
    <dbReference type="NCBI Taxonomy" id="170555"/>
    <lineage>
        <taxon>Eukaryota</taxon>
        <taxon>Metazoa</taxon>
        <taxon>Ecdysozoa</taxon>
        <taxon>Arthropoda</taxon>
        <taxon>Hexapoda</taxon>
        <taxon>Insecta</taxon>
        <taxon>Pterygota</taxon>
        <taxon>Neoptera</taxon>
        <taxon>Polyneoptera</taxon>
        <taxon>Phasmatodea</taxon>
        <taxon>Timematodea</taxon>
        <taxon>Timematoidea</taxon>
        <taxon>Timematidae</taxon>
        <taxon>Timema</taxon>
    </lineage>
</organism>
<reference evidence="1" key="1">
    <citation type="submission" date="2020-11" db="EMBL/GenBank/DDBJ databases">
        <authorList>
            <person name="Tran Van P."/>
        </authorList>
    </citation>
    <scope>NUCLEOTIDE SEQUENCE</scope>
</reference>
<protein>
    <submittedName>
        <fullName evidence="1">Uncharacterized protein</fullName>
    </submittedName>
</protein>